<dbReference type="Proteomes" id="UP001054252">
    <property type="component" value="Unassembled WGS sequence"/>
</dbReference>
<feature type="compositionally biased region" description="Basic residues" evidence="1">
    <location>
        <begin position="108"/>
        <end position="118"/>
    </location>
</feature>
<accession>A0AAV5J2K7</accession>
<feature type="compositionally biased region" description="Basic and acidic residues" evidence="1">
    <location>
        <begin position="1"/>
        <end position="17"/>
    </location>
</feature>
<gene>
    <name evidence="2" type="ORF">SLEP1_g17161</name>
</gene>
<sequence>MNVIESLKRQSEEKQEIAEGSCEATDDAGENADLSVGDEEIGNENSKMASSKETVNPPADCKPKRAGKRRKVNARENPNLSVGDAGISNENSKIAGPNDNPPADYKPKRAGKRRKVDA</sequence>
<protein>
    <submittedName>
        <fullName evidence="2">Uncharacterized protein</fullName>
    </submittedName>
</protein>
<comment type="caution">
    <text evidence="2">The sequence shown here is derived from an EMBL/GenBank/DDBJ whole genome shotgun (WGS) entry which is preliminary data.</text>
</comment>
<keyword evidence="3" id="KW-1185">Reference proteome</keyword>
<feature type="compositionally biased region" description="Acidic residues" evidence="1">
    <location>
        <begin position="24"/>
        <end position="42"/>
    </location>
</feature>
<dbReference type="EMBL" id="BPVZ01000023">
    <property type="protein sequence ID" value="GKV05120.1"/>
    <property type="molecule type" value="Genomic_DNA"/>
</dbReference>
<organism evidence="2 3">
    <name type="scientific">Rubroshorea leprosula</name>
    <dbReference type="NCBI Taxonomy" id="152421"/>
    <lineage>
        <taxon>Eukaryota</taxon>
        <taxon>Viridiplantae</taxon>
        <taxon>Streptophyta</taxon>
        <taxon>Embryophyta</taxon>
        <taxon>Tracheophyta</taxon>
        <taxon>Spermatophyta</taxon>
        <taxon>Magnoliopsida</taxon>
        <taxon>eudicotyledons</taxon>
        <taxon>Gunneridae</taxon>
        <taxon>Pentapetalae</taxon>
        <taxon>rosids</taxon>
        <taxon>malvids</taxon>
        <taxon>Malvales</taxon>
        <taxon>Dipterocarpaceae</taxon>
        <taxon>Rubroshorea</taxon>
    </lineage>
</organism>
<feature type="region of interest" description="Disordered" evidence="1">
    <location>
        <begin position="1"/>
        <end position="118"/>
    </location>
</feature>
<dbReference type="AlphaFoldDB" id="A0AAV5J2K7"/>
<evidence type="ECO:0000313" key="2">
    <source>
        <dbReference type="EMBL" id="GKV05120.1"/>
    </source>
</evidence>
<proteinExistence type="predicted"/>
<reference evidence="2 3" key="1">
    <citation type="journal article" date="2021" name="Commun. Biol.">
        <title>The genome of Shorea leprosula (Dipterocarpaceae) highlights the ecological relevance of drought in aseasonal tropical rainforests.</title>
        <authorList>
            <person name="Ng K.K.S."/>
            <person name="Kobayashi M.J."/>
            <person name="Fawcett J.A."/>
            <person name="Hatakeyama M."/>
            <person name="Paape T."/>
            <person name="Ng C.H."/>
            <person name="Ang C.C."/>
            <person name="Tnah L.H."/>
            <person name="Lee C.T."/>
            <person name="Nishiyama T."/>
            <person name="Sese J."/>
            <person name="O'Brien M.J."/>
            <person name="Copetti D."/>
            <person name="Mohd Noor M.I."/>
            <person name="Ong R.C."/>
            <person name="Putra M."/>
            <person name="Sireger I.Z."/>
            <person name="Indrioko S."/>
            <person name="Kosugi Y."/>
            <person name="Izuno A."/>
            <person name="Isagi Y."/>
            <person name="Lee S.L."/>
            <person name="Shimizu K.K."/>
        </authorList>
    </citation>
    <scope>NUCLEOTIDE SEQUENCE [LARGE SCALE GENOMIC DNA]</scope>
    <source>
        <strain evidence="2">214</strain>
    </source>
</reference>
<feature type="compositionally biased region" description="Polar residues" evidence="1">
    <location>
        <begin position="43"/>
        <end position="54"/>
    </location>
</feature>
<evidence type="ECO:0000256" key="1">
    <source>
        <dbReference type="SAM" id="MobiDB-lite"/>
    </source>
</evidence>
<name>A0AAV5J2K7_9ROSI</name>
<evidence type="ECO:0000313" key="3">
    <source>
        <dbReference type="Proteomes" id="UP001054252"/>
    </source>
</evidence>